<proteinExistence type="predicted"/>
<reference evidence="3 4" key="1">
    <citation type="submission" date="2019-12" db="EMBL/GenBank/DDBJ databases">
        <title>Comparative genomics gives insights into the taxonomy of the Azoarcus-Aromatoleum group and reveals separate origins of nif in the plant-associated Azoarcus and non-plant-associated Aromatoleum sub-groups.</title>
        <authorList>
            <person name="Lafos M."/>
            <person name="Maluk M."/>
            <person name="Batista M."/>
            <person name="Junghare M."/>
            <person name="Carmona M."/>
            <person name="Faoro H."/>
            <person name="Cruz L.M."/>
            <person name="Battistoni F."/>
            <person name="De Souza E."/>
            <person name="Pedrosa F."/>
            <person name="Chen W.-M."/>
            <person name="Poole P.S."/>
            <person name="Dixon R.A."/>
            <person name="James E.K."/>
        </authorList>
    </citation>
    <scope>NUCLEOTIDE SEQUENCE [LARGE SCALE GENOMIC DNA]</scope>
    <source>
        <strain evidence="3 4">T</strain>
    </source>
</reference>
<name>A0ABX1NBZ4_9RHOO</name>
<keyword evidence="4" id="KW-1185">Reference proteome</keyword>
<protein>
    <submittedName>
        <fullName evidence="3">DUF2970 domain-containing protein</fullName>
    </submittedName>
</protein>
<evidence type="ECO:0000256" key="1">
    <source>
        <dbReference type="SAM" id="MobiDB-lite"/>
    </source>
</evidence>
<dbReference type="RefSeq" id="WP_169138304.1">
    <property type="nucleotide sequence ID" value="NZ_WTVS01000007.1"/>
</dbReference>
<organism evidence="3 4">
    <name type="scientific">Aromatoleum toluolicum</name>
    <dbReference type="NCBI Taxonomy" id="90060"/>
    <lineage>
        <taxon>Bacteria</taxon>
        <taxon>Pseudomonadati</taxon>
        <taxon>Pseudomonadota</taxon>
        <taxon>Betaproteobacteria</taxon>
        <taxon>Rhodocyclales</taxon>
        <taxon>Rhodocyclaceae</taxon>
        <taxon>Aromatoleum</taxon>
    </lineage>
</organism>
<evidence type="ECO:0000256" key="2">
    <source>
        <dbReference type="SAM" id="Phobius"/>
    </source>
</evidence>
<dbReference type="Proteomes" id="UP000634522">
    <property type="component" value="Unassembled WGS sequence"/>
</dbReference>
<dbReference type="EMBL" id="WTVS01000007">
    <property type="protein sequence ID" value="NMF96769.1"/>
    <property type="molecule type" value="Genomic_DNA"/>
</dbReference>
<keyword evidence="2" id="KW-0472">Membrane</keyword>
<comment type="caution">
    <text evidence="3">The sequence shown here is derived from an EMBL/GenBank/DDBJ whole genome shotgun (WGS) entry which is preliminary data.</text>
</comment>
<keyword evidence="2" id="KW-1133">Transmembrane helix</keyword>
<keyword evidence="2" id="KW-0812">Transmembrane</keyword>
<feature type="transmembrane region" description="Helical" evidence="2">
    <location>
        <begin position="20"/>
        <end position="37"/>
    </location>
</feature>
<sequence length="80" mass="8747">MLNEDPRPAPPRNDSATPPRAGFLATLRAVLWSFIGIRRRHDYEHDSRSLDPRAVVVAALLAGLAFVLTIVAVVRMVVGS</sequence>
<feature type="transmembrane region" description="Helical" evidence="2">
    <location>
        <begin position="57"/>
        <end position="78"/>
    </location>
</feature>
<accession>A0ABX1NBZ4</accession>
<gene>
    <name evidence="3" type="ORF">GPA27_05140</name>
</gene>
<feature type="region of interest" description="Disordered" evidence="1">
    <location>
        <begin position="1"/>
        <end position="20"/>
    </location>
</feature>
<dbReference type="Pfam" id="PF11174">
    <property type="entry name" value="DUF2970"/>
    <property type="match status" value="1"/>
</dbReference>
<evidence type="ECO:0000313" key="4">
    <source>
        <dbReference type="Proteomes" id="UP000634522"/>
    </source>
</evidence>
<evidence type="ECO:0000313" key="3">
    <source>
        <dbReference type="EMBL" id="NMF96769.1"/>
    </source>
</evidence>
<dbReference type="InterPro" id="IPR021344">
    <property type="entry name" value="DUF2970"/>
</dbReference>